<sequence length="208" mass="23528">MTNTTSDTAKPVRRPQHARSSAARYALVNATLECLRDIGLARTSISEICQRAGLSRGALLHHFPHKNELLVASYVTWIDSKLNTLEQRIEAGASVQDEVRAWRAQTRENFPMSQEFYWALRNDADLRERFNAALLSHTIGADMTRLPAHTRIDASPEPSLTRYVIACFMRGLCLQELFVRDPSIPDQAFEHFTAMLSAYIEQPLALQT</sequence>
<dbReference type="InterPro" id="IPR050109">
    <property type="entry name" value="HTH-type_TetR-like_transc_reg"/>
</dbReference>
<dbReference type="Pfam" id="PF00440">
    <property type="entry name" value="TetR_N"/>
    <property type="match status" value="1"/>
</dbReference>
<evidence type="ECO:0000256" key="1">
    <source>
        <dbReference type="ARBA" id="ARBA00023125"/>
    </source>
</evidence>
<gene>
    <name evidence="4" type="ORF">B0G62_108189</name>
</gene>
<comment type="caution">
    <text evidence="4">The sequence shown here is derived from an EMBL/GenBank/DDBJ whole genome shotgun (WGS) entry which is preliminary data.</text>
</comment>
<dbReference type="Gene3D" id="1.10.357.10">
    <property type="entry name" value="Tetracycline Repressor, domain 2"/>
    <property type="match status" value="1"/>
</dbReference>
<dbReference type="PANTHER" id="PTHR30055">
    <property type="entry name" value="HTH-TYPE TRANSCRIPTIONAL REGULATOR RUTR"/>
    <property type="match status" value="1"/>
</dbReference>
<reference evidence="4 5" key="1">
    <citation type="submission" date="2018-01" db="EMBL/GenBank/DDBJ databases">
        <title>Genomic Encyclopedia of Type Strains, Phase III (KMG-III): the genomes of soil and plant-associated and newly described type strains.</title>
        <authorList>
            <person name="Whitman W."/>
        </authorList>
    </citation>
    <scope>NUCLEOTIDE SEQUENCE [LARGE SCALE GENOMIC DNA]</scope>
    <source>
        <strain evidence="4 5">JCM 18070</strain>
    </source>
</reference>
<feature type="domain" description="HTH tetR-type" evidence="3">
    <location>
        <begin position="21"/>
        <end position="81"/>
    </location>
</feature>
<evidence type="ECO:0000313" key="4">
    <source>
        <dbReference type="EMBL" id="POR50697.1"/>
    </source>
</evidence>
<protein>
    <submittedName>
        <fullName evidence="4">TetR family transcriptional regulator</fullName>
    </submittedName>
</protein>
<organism evidence="4 5">
    <name type="scientific">Paraburkholderia eburnea</name>
    <dbReference type="NCBI Taxonomy" id="1189126"/>
    <lineage>
        <taxon>Bacteria</taxon>
        <taxon>Pseudomonadati</taxon>
        <taxon>Pseudomonadota</taxon>
        <taxon>Betaproteobacteria</taxon>
        <taxon>Burkholderiales</taxon>
        <taxon>Burkholderiaceae</taxon>
        <taxon>Paraburkholderia</taxon>
    </lineage>
</organism>
<proteinExistence type="predicted"/>
<name>A0A2S4M844_9BURK</name>
<accession>A0A2S4M844</accession>
<dbReference type="AlphaFoldDB" id="A0A2S4M844"/>
<dbReference type="GO" id="GO:0000976">
    <property type="term" value="F:transcription cis-regulatory region binding"/>
    <property type="evidence" value="ECO:0007669"/>
    <property type="project" value="TreeGrafter"/>
</dbReference>
<keyword evidence="1 2" id="KW-0238">DNA-binding</keyword>
<dbReference type="EMBL" id="PQGA01000008">
    <property type="protein sequence ID" value="POR50697.1"/>
    <property type="molecule type" value="Genomic_DNA"/>
</dbReference>
<dbReference type="RefSeq" id="WP_103705377.1">
    <property type="nucleotide sequence ID" value="NZ_PQGA01000008.1"/>
</dbReference>
<evidence type="ECO:0000259" key="3">
    <source>
        <dbReference type="PROSITE" id="PS50977"/>
    </source>
</evidence>
<dbReference type="SUPFAM" id="SSF46689">
    <property type="entry name" value="Homeodomain-like"/>
    <property type="match status" value="1"/>
</dbReference>
<dbReference type="PRINTS" id="PR00455">
    <property type="entry name" value="HTHTETR"/>
</dbReference>
<dbReference type="GO" id="GO:0003700">
    <property type="term" value="F:DNA-binding transcription factor activity"/>
    <property type="evidence" value="ECO:0007669"/>
    <property type="project" value="TreeGrafter"/>
</dbReference>
<dbReference type="InterPro" id="IPR009057">
    <property type="entry name" value="Homeodomain-like_sf"/>
</dbReference>
<keyword evidence="5" id="KW-1185">Reference proteome</keyword>
<dbReference type="PROSITE" id="PS50977">
    <property type="entry name" value="HTH_TETR_2"/>
    <property type="match status" value="1"/>
</dbReference>
<evidence type="ECO:0000313" key="5">
    <source>
        <dbReference type="Proteomes" id="UP000237381"/>
    </source>
</evidence>
<feature type="DNA-binding region" description="H-T-H motif" evidence="2">
    <location>
        <begin position="44"/>
        <end position="63"/>
    </location>
</feature>
<evidence type="ECO:0000256" key="2">
    <source>
        <dbReference type="PROSITE-ProRule" id="PRU00335"/>
    </source>
</evidence>
<dbReference type="OrthoDB" id="5816932at2"/>
<dbReference type="InterPro" id="IPR001647">
    <property type="entry name" value="HTH_TetR"/>
</dbReference>
<dbReference type="PANTHER" id="PTHR30055:SF226">
    <property type="entry name" value="HTH-TYPE TRANSCRIPTIONAL REGULATOR PKSA"/>
    <property type="match status" value="1"/>
</dbReference>
<dbReference type="Proteomes" id="UP000237381">
    <property type="component" value="Unassembled WGS sequence"/>
</dbReference>